<name>A0A6G1F0P3_9ORYZ</name>
<feature type="region of interest" description="Disordered" evidence="1">
    <location>
        <begin position="83"/>
        <end position="114"/>
    </location>
</feature>
<keyword evidence="3" id="KW-1185">Reference proteome</keyword>
<evidence type="ECO:0000313" key="3">
    <source>
        <dbReference type="Proteomes" id="UP000479710"/>
    </source>
</evidence>
<reference evidence="2 3" key="1">
    <citation type="submission" date="2019-11" db="EMBL/GenBank/DDBJ databases">
        <title>Whole genome sequence of Oryza granulata.</title>
        <authorList>
            <person name="Li W."/>
        </authorList>
    </citation>
    <scope>NUCLEOTIDE SEQUENCE [LARGE SCALE GENOMIC DNA]</scope>
    <source>
        <strain evidence="3">cv. Menghai</strain>
        <tissue evidence="2">Leaf</tissue>
    </source>
</reference>
<sequence>MEDAGERCFNELVFRGFLQSADPTVVTGLKIKSCSMDGAIRSFVVDMAKRENFEFAAGLPTHLGYQLNIRKIVQPLLQDARRKGQKGYVDENSSAGDDDPTSEDDWKHPMDMVL</sequence>
<feature type="compositionally biased region" description="Basic and acidic residues" evidence="1">
    <location>
        <begin position="104"/>
        <end position="114"/>
    </location>
</feature>
<evidence type="ECO:0000256" key="1">
    <source>
        <dbReference type="SAM" id="MobiDB-lite"/>
    </source>
</evidence>
<evidence type="ECO:0000313" key="2">
    <source>
        <dbReference type="EMBL" id="KAF0930405.1"/>
    </source>
</evidence>
<gene>
    <name evidence="2" type="ORF">E2562_032286</name>
</gene>
<protein>
    <submittedName>
        <fullName evidence="2">Uncharacterized protein</fullName>
    </submittedName>
</protein>
<dbReference type="EMBL" id="SPHZ02000002">
    <property type="protein sequence ID" value="KAF0930405.1"/>
    <property type="molecule type" value="Genomic_DNA"/>
</dbReference>
<organism evidence="2 3">
    <name type="scientific">Oryza meyeriana var. granulata</name>
    <dbReference type="NCBI Taxonomy" id="110450"/>
    <lineage>
        <taxon>Eukaryota</taxon>
        <taxon>Viridiplantae</taxon>
        <taxon>Streptophyta</taxon>
        <taxon>Embryophyta</taxon>
        <taxon>Tracheophyta</taxon>
        <taxon>Spermatophyta</taxon>
        <taxon>Magnoliopsida</taxon>
        <taxon>Liliopsida</taxon>
        <taxon>Poales</taxon>
        <taxon>Poaceae</taxon>
        <taxon>BOP clade</taxon>
        <taxon>Oryzoideae</taxon>
        <taxon>Oryzeae</taxon>
        <taxon>Oryzinae</taxon>
        <taxon>Oryza</taxon>
        <taxon>Oryza meyeriana</taxon>
    </lineage>
</organism>
<accession>A0A6G1F0P3</accession>
<dbReference type="Proteomes" id="UP000479710">
    <property type="component" value="Unassembled WGS sequence"/>
</dbReference>
<proteinExistence type="predicted"/>
<comment type="caution">
    <text evidence="2">The sequence shown here is derived from an EMBL/GenBank/DDBJ whole genome shotgun (WGS) entry which is preliminary data.</text>
</comment>
<dbReference type="AlphaFoldDB" id="A0A6G1F0P3"/>